<organism evidence="1">
    <name type="scientific">uncultured Lysobacter sp</name>
    <dbReference type="NCBI Taxonomy" id="271060"/>
    <lineage>
        <taxon>Bacteria</taxon>
        <taxon>Pseudomonadati</taxon>
        <taxon>Pseudomonadota</taxon>
        <taxon>Gammaproteobacteria</taxon>
        <taxon>Lysobacterales</taxon>
        <taxon>Lysobacteraceae</taxon>
        <taxon>Lysobacter</taxon>
        <taxon>environmental samples</taxon>
    </lineage>
</organism>
<proteinExistence type="predicted"/>
<evidence type="ECO:0000313" key="1">
    <source>
        <dbReference type="EMBL" id="CAA9305963.1"/>
    </source>
</evidence>
<dbReference type="AlphaFoldDB" id="A0A6J4KID1"/>
<feature type="non-terminal residue" evidence="1">
    <location>
        <position position="183"/>
    </location>
</feature>
<feature type="non-terminal residue" evidence="1">
    <location>
        <position position="1"/>
    </location>
</feature>
<name>A0A6J4KID1_9GAMM</name>
<reference evidence="1" key="1">
    <citation type="submission" date="2020-02" db="EMBL/GenBank/DDBJ databases">
        <authorList>
            <person name="Meier V. D."/>
        </authorList>
    </citation>
    <scope>NUCLEOTIDE SEQUENCE</scope>
    <source>
        <strain evidence="1">AVDCRST_MAG71</strain>
    </source>
</reference>
<sequence length="183" mass="20050">EHARLGPAGDRERIGRVRADARFRRRGRVAGVVGAVGLGGVPFRWTARDLDRGRRRSDQRATAGRLRTEFHGGAGGRRARRLGHALADEVRRPVRRGSRARSCARRGARRVRRLRAGAGAGPDLDAARSRLAGVQRRAVVRARRACAVVVAARLGRGPGGLRRRGCAACPVRHRSFTRTARRL</sequence>
<dbReference type="EMBL" id="CADCUA010000118">
    <property type="protein sequence ID" value="CAA9305963.1"/>
    <property type="molecule type" value="Genomic_DNA"/>
</dbReference>
<accession>A0A6J4KID1</accession>
<protein>
    <submittedName>
        <fullName evidence="1">Uncharacterized protein</fullName>
    </submittedName>
</protein>
<gene>
    <name evidence="1" type="ORF">AVDCRST_MAG71-391</name>
</gene>